<accession>A0A061D9N3</accession>
<sequence>MVYYSLTEVPRNLKEAVDWLIALKGTDAENNLKAMGVALYDFLGNKPVGKMELRGLERVKTISKVFFDREELKDMPYIKEMRQRFEQPMNKSSLIAKWFLSVAESDYDNVIKSKGLDAGDISEELGGFVDAAEQFLDGVKPEGTYESAYHPNATWETSCTKSPEACARVLVGIAPMLYAGLRLLGHAGVDATLGGPRSAAGKELGNLMSSLGYTDRQRRPEMTGSEVRAALSGMDQDVLGVIYDLAGFWAFY</sequence>
<dbReference type="Proteomes" id="UP000033188">
    <property type="component" value="Chromosome 3"/>
</dbReference>
<name>A0A061D9N3_BABBI</name>
<dbReference type="OrthoDB" id="366608at2759"/>
<evidence type="ECO:0000313" key="1">
    <source>
        <dbReference type="EMBL" id="CDR97391.1"/>
    </source>
</evidence>
<evidence type="ECO:0000313" key="2">
    <source>
        <dbReference type="Proteomes" id="UP000033188"/>
    </source>
</evidence>
<dbReference type="KEGG" id="bbig:BBBOND_0312940"/>
<gene>
    <name evidence="1" type="ORF">BBBOND_0312940</name>
</gene>
<keyword evidence="2" id="KW-1185">Reference proteome</keyword>
<dbReference type="RefSeq" id="XP_012769577.1">
    <property type="nucleotide sequence ID" value="XM_012914123.1"/>
</dbReference>
<protein>
    <submittedName>
        <fullName evidence="1">Uncharacterized protein</fullName>
    </submittedName>
</protein>
<reference evidence="2" key="1">
    <citation type="journal article" date="2014" name="Nucleic Acids Res.">
        <title>The evolutionary dynamics of variant antigen genes in Babesia reveal a history of genomic innovation underlying host-parasite interaction.</title>
        <authorList>
            <person name="Jackson A.P."/>
            <person name="Otto T.D."/>
            <person name="Darby A."/>
            <person name="Ramaprasad A."/>
            <person name="Xia D."/>
            <person name="Echaide I.E."/>
            <person name="Farber M."/>
            <person name="Gahlot S."/>
            <person name="Gamble J."/>
            <person name="Gupta D."/>
            <person name="Gupta Y."/>
            <person name="Jackson L."/>
            <person name="Malandrin L."/>
            <person name="Malas T.B."/>
            <person name="Moussa E."/>
            <person name="Nair M."/>
            <person name="Reid A.J."/>
            <person name="Sanders M."/>
            <person name="Sharma J."/>
            <person name="Tracey A."/>
            <person name="Quail M.A."/>
            <person name="Weir W."/>
            <person name="Wastling J.M."/>
            <person name="Hall N."/>
            <person name="Willadsen P."/>
            <person name="Lingelbach K."/>
            <person name="Shiels B."/>
            <person name="Tait A."/>
            <person name="Berriman M."/>
            <person name="Allred D.R."/>
            <person name="Pain A."/>
        </authorList>
    </citation>
    <scope>NUCLEOTIDE SEQUENCE [LARGE SCALE GENOMIC DNA]</scope>
    <source>
        <strain evidence="2">Bond</strain>
    </source>
</reference>
<proteinExistence type="predicted"/>
<organism evidence="1 2">
    <name type="scientific">Babesia bigemina</name>
    <dbReference type="NCBI Taxonomy" id="5866"/>
    <lineage>
        <taxon>Eukaryota</taxon>
        <taxon>Sar</taxon>
        <taxon>Alveolata</taxon>
        <taxon>Apicomplexa</taxon>
        <taxon>Aconoidasida</taxon>
        <taxon>Piroplasmida</taxon>
        <taxon>Babesiidae</taxon>
        <taxon>Babesia</taxon>
    </lineage>
</organism>
<dbReference type="VEuPathDB" id="PiroplasmaDB:BBBOND_0312940"/>
<dbReference type="GeneID" id="24565932"/>
<dbReference type="AlphaFoldDB" id="A0A061D9N3"/>
<dbReference type="EMBL" id="LK391709">
    <property type="protein sequence ID" value="CDR97391.1"/>
    <property type="molecule type" value="Genomic_DNA"/>
</dbReference>